<protein>
    <recommendedName>
        <fullName evidence="1">Calmodulin binding protein central domain-containing protein</fullName>
    </recommendedName>
</protein>
<organism evidence="2 3">
    <name type="scientific">Acer negundo</name>
    <name type="common">Box elder</name>
    <dbReference type="NCBI Taxonomy" id="4023"/>
    <lineage>
        <taxon>Eukaryota</taxon>
        <taxon>Viridiplantae</taxon>
        <taxon>Streptophyta</taxon>
        <taxon>Embryophyta</taxon>
        <taxon>Tracheophyta</taxon>
        <taxon>Spermatophyta</taxon>
        <taxon>Magnoliopsida</taxon>
        <taxon>eudicotyledons</taxon>
        <taxon>Gunneridae</taxon>
        <taxon>Pentapetalae</taxon>
        <taxon>rosids</taxon>
        <taxon>malvids</taxon>
        <taxon>Sapindales</taxon>
        <taxon>Sapindaceae</taxon>
        <taxon>Hippocastanoideae</taxon>
        <taxon>Acereae</taxon>
        <taxon>Acer</taxon>
    </lineage>
</organism>
<comment type="caution">
    <text evidence="2">The sequence shown here is derived from an EMBL/GenBank/DDBJ whole genome shotgun (WGS) entry which is preliminary data.</text>
</comment>
<evidence type="ECO:0000313" key="3">
    <source>
        <dbReference type="Proteomes" id="UP001064489"/>
    </source>
</evidence>
<dbReference type="PANTHER" id="PTHR31713:SF43">
    <property type="entry name" value="CALMODULIN-BINDING PROTEIN 60 G"/>
    <property type="match status" value="1"/>
</dbReference>
<feature type="domain" description="Calmodulin binding protein central" evidence="1">
    <location>
        <begin position="10"/>
        <end position="49"/>
    </location>
</feature>
<dbReference type="InterPro" id="IPR046830">
    <property type="entry name" value="Calmod_bind_M"/>
</dbReference>
<proteinExistence type="predicted"/>
<reference evidence="2" key="1">
    <citation type="journal article" date="2022" name="Plant J.">
        <title>Strategies of tolerance reflected in two North American maple genomes.</title>
        <authorList>
            <person name="McEvoy S.L."/>
            <person name="Sezen U.U."/>
            <person name="Trouern-Trend A."/>
            <person name="McMahon S.M."/>
            <person name="Schaberg P.G."/>
            <person name="Yang J."/>
            <person name="Wegrzyn J.L."/>
            <person name="Swenson N.G."/>
        </authorList>
    </citation>
    <scope>NUCLEOTIDE SEQUENCE</scope>
    <source>
        <strain evidence="2">91603</strain>
    </source>
</reference>
<sequence>MYKKHHPPSLEDEVWRLEKIAIDGKYHTWLASHKIGTVKDFMLMYVTDPITPRMVRTTVLFYLASTCVVNDGMLYAYSAEGIILSFNSIYELVAAATFDGQNYQFLDDSTKA</sequence>
<dbReference type="GO" id="GO:0043565">
    <property type="term" value="F:sequence-specific DNA binding"/>
    <property type="evidence" value="ECO:0007669"/>
    <property type="project" value="TreeGrafter"/>
</dbReference>
<evidence type="ECO:0000313" key="2">
    <source>
        <dbReference type="EMBL" id="KAI9186349.1"/>
    </source>
</evidence>
<gene>
    <name evidence="2" type="ORF">LWI28_016449</name>
</gene>
<name>A0AAD5NXK8_ACENE</name>
<evidence type="ECO:0000259" key="1">
    <source>
        <dbReference type="Pfam" id="PF20451"/>
    </source>
</evidence>
<reference evidence="2" key="2">
    <citation type="submission" date="2023-02" db="EMBL/GenBank/DDBJ databases">
        <authorList>
            <person name="Swenson N.G."/>
            <person name="Wegrzyn J.L."/>
            <person name="Mcevoy S.L."/>
        </authorList>
    </citation>
    <scope>NUCLEOTIDE SEQUENCE</scope>
    <source>
        <strain evidence="2">91603</strain>
        <tissue evidence="2">Leaf</tissue>
    </source>
</reference>
<dbReference type="GO" id="GO:0005516">
    <property type="term" value="F:calmodulin binding"/>
    <property type="evidence" value="ECO:0007669"/>
    <property type="project" value="InterPro"/>
</dbReference>
<accession>A0AAD5NXK8</accession>
<dbReference type="EMBL" id="JAJSOW010000100">
    <property type="protein sequence ID" value="KAI9186349.1"/>
    <property type="molecule type" value="Genomic_DNA"/>
</dbReference>
<dbReference type="GO" id="GO:0003700">
    <property type="term" value="F:DNA-binding transcription factor activity"/>
    <property type="evidence" value="ECO:0007669"/>
    <property type="project" value="TreeGrafter"/>
</dbReference>
<dbReference type="GO" id="GO:0080142">
    <property type="term" value="P:regulation of salicylic acid biosynthetic process"/>
    <property type="evidence" value="ECO:0007669"/>
    <property type="project" value="TreeGrafter"/>
</dbReference>
<dbReference type="Pfam" id="PF20451">
    <property type="entry name" value="Calmod_bind_M"/>
    <property type="match status" value="1"/>
</dbReference>
<dbReference type="PANTHER" id="PTHR31713">
    <property type="entry name" value="OS02G0177800 PROTEIN"/>
    <property type="match status" value="1"/>
</dbReference>
<dbReference type="Proteomes" id="UP001064489">
    <property type="component" value="Chromosome 3"/>
</dbReference>
<dbReference type="AlphaFoldDB" id="A0AAD5NXK8"/>
<dbReference type="InterPro" id="IPR012416">
    <property type="entry name" value="CBP60"/>
</dbReference>
<keyword evidence="3" id="KW-1185">Reference proteome</keyword>
<dbReference type="GO" id="GO:0005634">
    <property type="term" value="C:nucleus"/>
    <property type="evidence" value="ECO:0007669"/>
    <property type="project" value="TreeGrafter"/>
</dbReference>